<evidence type="ECO:0000313" key="3">
    <source>
        <dbReference type="Proteomes" id="UP000543030"/>
    </source>
</evidence>
<evidence type="ECO:0000313" key="2">
    <source>
        <dbReference type="EMBL" id="MBB5190812.1"/>
    </source>
</evidence>
<name>A0A840RET1_9NEIS</name>
<dbReference type="Proteomes" id="UP000543030">
    <property type="component" value="Unassembled WGS sequence"/>
</dbReference>
<evidence type="ECO:0008006" key="4">
    <source>
        <dbReference type="Google" id="ProtNLM"/>
    </source>
</evidence>
<dbReference type="EMBL" id="JACHHN010000003">
    <property type="protein sequence ID" value="MBB5190812.1"/>
    <property type="molecule type" value="Genomic_DNA"/>
</dbReference>
<evidence type="ECO:0000256" key="1">
    <source>
        <dbReference type="SAM" id="SignalP"/>
    </source>
</evidence>
<dbReference type="RefSeq" id="WP_184099222.1">
    <property type="nucleotide sequence ID" value="NZ_JACHHN010000003.1"/>
</dbReference>
<proteinExistence type="predicted"/>
<gene>
    <name evidence="2" type="ORF">HNQ50_001535</name>
</gene>
<protein>
    <recommendedName>
        <fullName evidence="4">Beta-barrel porin 2</fullName>
    </recommendedName>
</protein>
<keyword evidence="3" id="KW-1185">Reference proteome</keyword>
<sequence length="390" mass="43350">MKTRLKLLPLSSVLASALCAAAYDPTDSISTYAELGYVYDSNVFRLSDSQDTEAVLGKDHRGDSIVTPQVGGHIDATLSRQVFSVDANVYMPRYLSFSQLNYVGWNNSLGWNGEIGHNWFGSASFGDQKVVSDFGDILLNQEDLMRTLTGSAEAGYRINSSVAVVVDASRAKVRHSQETILDLYNDQYGAKLQYTTDRGGVFALGERYQKVDYNSQTFNGFTVNQDYTQRVTQLTAYYPFDPRLDIAGGYGLVKIHTDTTDQSDWQANATLNYHATDRTKFSLGYSHALNAPGSTYGESIKSHYLLGTEWKVTDKIVTNASLAYDKYDYPASLNVAAYNDNVKTANVGVSWKPRSSIETSVYATWANRDSTVELRTYDDWQLGATVKILF</sequence>
<accession>A0A840RET1</accession>
<reference evidence="2 3" key="1">
    <citation type="submission" date="2020-08" db="EMBL/GenBank/DDBJ databases">
        <title>Genomic Encyclopedia of Type Strains, Phase IV (KMG-IV): sequencing the most valuable type-strain genomes for metagenomic binning, comparative biology and taxonomic classification.</title>
        <authorList>
            <person name="Goeker M."/>
        </authorList>
    </citation>
    <scope>NUCLEOTIDE SEQUENCE [LARGE SCALE GENOMIC DNA]</scope>
    <source>
        <strain evidence="2 3">DSM 18233</strain>
    </source>
</reference>
<comment type="caution">
    <text evidence="2">The sequence shown here is derived from an EMBL/GenBank/DDBJ whole genome shotgun (WGS) entry which is preliminary data.</text>
</comment>
<organism evidence="2 3">
    <name type="scientific">Silvimonas terrae</name>
    <dbReference type="NCBI Taxonomy" id="300266"/>
    <lineage>
        <taxon>Bacteria</taxon>
        <taxon>Pseudomonadati</taxon>
        <taxon>Pseudomonadota</taxon>
        <taxon>Betaproteobacteria</taxon>
        <taxon>Neisseriales</taxon>
        <taxon>Chitinibacteraceae</taxon>
        <taxon>Silvimonas</taxon>
    </lineage>
</organism>
<feature type="chain" id="PRO_5032546489" description="Beta-barrel porin 2" evidence="1">
    <location>
        <begin position="23"/>
        <end position="390"/>
    </location>
</feature>
<keyword evidence="1" id="KW-0732">Signal</keyword>
<feature type="signal peptide" evidence="1">
    <location>
        <begin position="1"/>
        <end position="22"/>
    </location>
</feature>
<dbReference type="AlphaFoldDB" id="A0A840RET1"/>
<dbReference type="SUPFAM" id="SSF56935">
    <property type="entry name" value="Porins"/>
    <property type="match status" value="1"/>
</dbReference>